<name>A0ABV0ULD9_9TELE</name>
<organism evidence="1 2">
    <name type="scientific">Ilyodon furcidens</name>
    <name type="common">goldbreast splitfin</name>
    <dbReference type="NCBI Taxonomy" id="33524"/>
    <lineage>
        <taxon>Eukaryota</taxon>
        <taxon>Metazoa</taxon>
        <taxon>Chordata</taxon>
        <taxon>Craniata</taxon>
        <taxon>Vertebrata</taxon>
        <taxon>Euteleostomi</taxon>
        <taxon>Actinopterygii</taxon>
        <taxon>Neopterygii</taxon>
        <taxon>Teleostei</taxon>
        <taxon>Neoteleostei</taxon>
        <taxon>Acanthomorphata</taxon>
        <taxon>Ovalentaria</taxon>
        <taxon>Atherinomorphae</taxon>
        <taxon>Cyprinodontiformes</taxon>
        <taxon>Goodeidae</taxon>
        <taxon>Ilyodon</taxon>
    </lineage>
</organism>
<keyword evidence="2" id="KW-1185">Reference proteome</keyword>
<sequence length="105" mass="11773">MEVLCSTPSQVFLHGDCMFFLHALPLHAWVLTGYSRFLPQSKNMTVRLIDLSTLPLGVNECVHGCLSCVCLCCPAMDWRPLQGVPCLPPIDCCHQLPHGPLWKKR</sequence>
<accession>A0ABV0ULD9</accession>
<reference evidence="1 2" key="1">
    <citation type="submission" date="2021-06" db="EMBL/GenBank/DDBJ databases">
        <authorList>
            <person name="Palmer J.M."/>
        </authorList>
    </citation>
    <scope>NUCLEOTIDE SEQUENCE [LARGE SCALE GENOMIC DNA]</scope>
    <source>
        <strain evidence="2">if_2019</strain>
        <tissue evidence="1">Muscle</tissue>
    </source>
</reference>
<proteinExistence type="predicted"/>
<dbReference type="EMBL" id="JAHRIQ010074834">
    <property type="protein sequence ID" value="MEQ2245881.1"/>
    <property type="molecule type" value="Genomic_DNA"/>
</dbReference>
<protein>
    <submittedName>
        <fullName evidence="1">Uncharacterized protein</fullName>
    </submittedName>
</protein>
<evidence type="ECO:0000313" key="2">
    <source>
        <dbReference type="Proteomes" id="UP001482620"/>
    </source>
</evidence>
<gene>
    <name evidence="1" type="ORF">ILYODFUR_032560</name>
</gene>
<comment type="caution">
    <text evidence="1">The sequence shown here is derived from an EMBL/GenBank/DDBJ whole genome shotgun (WGS) entry which is preliminary data.</text>
</comment>
<evidence type="ECO:0000313" key="1">
    <source>
        <dbReference type="EMBL" id="MEQ2245881.1"/>
    </source>
</evidence>
<dbReference type="Proteomes" id="UP001482620">
    <property type="component" value="Unassembled WGS sequence"/>
</dbReference>